<feature type="chain" id="PRO_5040067759" description="Phytotoxin PcF domain-containing protein" evidence="1">
    <location>
        <begin position="22"/>
        <end position="67"/>
    </location>
</feature>
<feature type="domain" description="Phytotoxin PcF" evidence="2">
    <location>
        <begin position="22"/>
        <end position="61"/>
    </location>
</feature>
<comment type="caution">
    <text evidence="9">The sequence shown here is derived from an EMBL/GenBank/DDBJ whole genome shotgun (WGS) entry which is preliminary data.</text>
</comment>
<evidence type="ECO:0000313" key="7">
    <source>
        <dbReference type="EMBL" id="KAG3222499.1"/>
    </source>
</evidence>
<evidence type="ECO:0000313" key="6">
    <source>
        <dbReference type="EMBL" id="KAG2985687.1"/>
    </source>
</evidence>
<feature type="signal peptide" evidence="1">
    <location>
        <begin position="1"/>
        <end position="21"/>
    </location>
</feature>
<dbReference type="Proteomes" id="UP000697107">
    <property type="component" value="Unassembled WGS sequence"/>
</dbReference>
<sequence>MNLKTYVLVVLAAVFATSINAQPSCGIQECGDMFSDGTLKISACCSKQAMDFSTCCRTSCTFGSSCN</sequence>
<evidence type="ECO:0000313" key="5">
    <source>
        <dbReference type="EMBL" id="KAG2943835.1"/>
    </source>
</evidence>
<dbReference type="EMBL" id="RCML01000206">
    <property type="protein sequence ID" value="KAG2985687.1"/>
    <property type="molecule type" value="Genomic_DNA"/>
</dbReference>
<dbReference type="Proteomes" id="UP000688947">
    <property type="component" value="Unassembled WGS sequence"/>
</dbReference>
<dbReference type="EMBL" id="RCMG01000223">
    <property type="protein sequence ID" value="KAG2859271.1"/>
    <property type="molecule type" value="Genomic_DNA"/>
</dbReference>
<dbReference type="Proteomes" id="UP000735874">
    <property type="component" value="Unassembled WGS sequence"/>
</dbReference>
<dbReference type="EMBL" id="RCMV01000178">
    <property type="protein sequence ID" value="KAG3222499.1"/>
    <property type="molecule type" value="Genomic_DNA"/>
</dbReference>
<dbReference type="EMBL" id="RCMK01000211">
    <property type="protein sequence ID" value="KAG2943835.1"/>
    <property type="molecule type" value="Genomic_DNA"/>
</dbReference>
<evidence type="ECO:0000313" key="9">
    <source>
        <dbReference type="EMBL" id="RAW26805.1"/>
    </source>
</evidence>
<proteinExistence type="predicted"/>
<gene>
    <name evidence="8" type="ORF">JG687_00013054</name>
    <name evidence="9" type="ORF">PC110_g16798</name>
    <name evidence="3" type="ORF">PC113_g9107</name>
    <name evidence="4" type="ORF">PC115_g8031</name>
    <name evidence="5" type="ORF">PC117_g9299</name>
    <name evidence="6" type="ORF">PC118_g8205</name>
    <name evidence="7" type="ORF">PC129_g6791</name>
</gene>
<evidence type="ECO:0000313" key="4">
    <source>
        <dbReference type="EMBL" id="KAG2926064.1"/>
    </source>
</evidence>
<evidence type="ECO:0000256" key="1">
    <source>
        <dbReference type="SAM" id="SignalP"/>
    </source>
</evidence>
<dbReference type="Pfam" id="PF09461">
    <property type="entry name" value="PcF"/>
    <property type="match status" value="1"/>
</dbReference>
<keyword evidence="1" id="KW-0732">Signal</keyword>
<accession>A0A329RQ96</accession>
<dbReference type="Proteomes" id="UP000251314">
    <property type="component" value="Unassembled WGS sequence"/>
</dbReference>
<evidence type="ECO:0000313" key="10">
    <source>
        <dbReference type="Proteomes" id="UP000251314"/>
    </source>
</evidence>
<evidence type="ECO:0000313" key="3">
    <source>
        <dbReference type="EMBL" id="KAG2859271.1"/>
    </source>
</evidence>
<dbReference type="Proteomes" id="UP000760860">
    <property type="component" value="Unassembled WGS sequence"/>
</dbReference>
<dbReference type="EMBL" id="RCMI01000201">
    <property type="protein sequence ID" value="KAG2926064.1"/>
    <property type="molecule type" value="Genomic_DNA"/>
</dbReference>
<reference evidence="8" key="3">
    <citation type="submission" date="2021-01" db="EMBL/GenBank/DDBJ databases">
        <title>Phytophthora aleatoria, a newly-described species from Pinus radiata is distinct from Phytophthora cactorum isolates based on comparative genomics.</title>
        <authorList>
            <person name="Mcdougal R."/>
            <person name="Panda P."/>
            <person name="Williams N."/>
            <person name="Studholme D.J."/>
        </authorList>
    </citation>
    <scope>NUCLEOTIDE SEQUENCE</scope>
    <source>
        <strain evidence="8">NZFS 3830</strain>
    </source>
</reference>
<evidence type="ECO:0000259" key="2">
    <source>
        <dbReference type="Pfam" id="PF09461"/>
    </source>
</evidence>
<dbReference type="EMBL" id="JAENGZ010000926">
    <property type="protein sequence ID" value="KAG6952358.1"/>
    <property type="molecule type" value="Genomic_DNA"/>
</dbReference>
<organism evidence="9 10">
    <name type="scientific">Phytophthora cactorum</name>
    <dbReference type="NCBI Taxonomy" id="29920"/>
    <lineage>
        <taxon>Eukaryota</taxon>
        <taxon>Sar</taxon>
        <taxon>Stramenopiles</taxon>
        <taxon>Oomycota</taxon>
        <taxon>Peronosporomycetes</taxon>
        <taxon>Peronosporales</taxon>
        <taxon>Peronosporaceae</taxon>
        <taxon>Phytophthora</taxon>
    </lineage>
</organism>
<dbReference type="Proteomes" id="UP000736787">
    <property type="component" value="Unassembled WGS sequence"/>
</dbReference>
<keyword evidence="10" id="KW-1185">Reference proteome</keyword>
<protein>
    <recommendedName>
        <fullName evidence="2">Phytotoxin PcF domain-containing protein</fullName>
    </recommendedName>
</protein>
<dbReference type="AlphaFoldDB" id="A0A329RQ96"/>
<dbReference type="InterPro" id="IPR018570">
    <property type="entry name" value="Phytotoxin_PcF"/>
</dbReference>
<evidence type="ECO:0000313" key="8">
    <source>
        <dbReference type="EMBL" id="KAG6952358.1"/>
    </source>
</evidence>
<dbReference type="Proteomes" id="UP000774804">
    <property type="component" value="Unassembled WGS sequence"/>
</dbReference>
<dbReference type="EMBL" id="MJFZ01000616">
    <property type="protein sequence ID" value="RAW26805.1"/>
    <property type="molecule type" value="Genomic_DNA"/>
</dbReference>
<reference evidence="3" key="2">
    <citation type="submission" date="2018-10" db="EMBL/GenBank/DDBJ databases">
        <title>Effector identification in a new, highly contiguous assembly of the strawberry crown rot pathogen Phytophthora cactorum.</title>
        <authorList>
            <person name="Armitage A.D."/>
            <person name="Nellist C.F."/>
            <person name="Bates H."/>
            <person name="Vickerstaff R.J."/>
            <person name="Harrison R.J."/>
        </authorList>
    </citation>
    <scope>NUCLEOTIDE SEQUENCE</scope>
    <source>
        <strain evidence="3">15-7</strain>
        <strain evidence="4">4032</strain>
        <strain evidence="5">4040</strain>
        <strain evidence="6">P415</strain>
        <strain evidence="7">P421</strain>
    </source>
</reference>
<name>A0A329RQ96_9STRA</name>
<dbReference type="VEuPathDB" id="FungiDB:PC110_g16798"/>
<reference evidence="9 10" key="1">
    <citation type="submission" date="2018-01" db="EMBL/GenBank/DDBJ databases">
        <title>Draft genome of the strawberry crown rot pathogen Phytophthora cactorum.</title>
        <authorList>
            <person name="Armitage A.D."/>
            <person name="Lysoe E."/>
            <person name="Nellist C.F."/>
            <person name="Harrison R.J."/>
            <person name="Brurberg M.B."/>
        </authorList>
    </citation>
    <scope>NUCLEOTIDE SEQUENCE [LARGE SCALE GENOMIC DNA]</scope>
    <source>
        <strain evidence="9 10">10300</strain>
    </source>
</reference>
<dbReference type="OrthoDB" id="92806at2759"/>